<reference evidence="1" key="1">
    <citation type="journal article" date="2022" name="Int. J. Mol. Sci.">
        <title>Draft Genome of Tanacetum Coccineum: Genomic Comparison of Closely Related Tanacetum-Family Plants.</title>
        <authorList>
            <person name="Yamashiro T."/>
            <person name="Shiraishi A."/>
            <person name="Nakayama K."/>
            <person name="Satake H."/>
        </authorList>
    </citation>
    <scope>NUCLEOTIDE SEQUENCE</scope>
</reference>
<gene>
    <name evidence="1" type="ORF">Tco_1131868</name>
</gene>
<evidence type="ECO:0008006" key="3">
    <source>
        <dbReference type="Google" id="ProtNLM"/>
    </source>
</evidence>
<dbReference type="PANTHER" id="PTHR31099:SF41">
    <property type="entry name" value="TRANSPOSASE (PUTATIVE), GYPSY TYPE-RELATED"/>
    <property type="match status" value="1"/>
</dbReference>
<name>A0ABQ5JA95_9ASTR</name>
<protein>
    <recommendedName>
        <fullName evidence="3">Transposase (Putative), gypsy type</fullName>
    </recommendedName>
</protein>
<dbReference type="PANTHER" id="PTHR31099">
    <property type="entry name" value="OS06G0165300 PROTEIN"/>
    <property type="match status" value="1"/>
</dbReference>
<evidence type="ECO:0000313" key="1">
    <source>
        <dbReference type="EMBL" id="GJU09472.1"/>
    </source>
</evidence>
<dbReference type="EMBL" id="BQNB010021730">
    <property type="protein sequence ID" value="GJU09472.1"/>
    <property type="molecule type" value="Genomic_DNA"/>
</dbReference>
<proteinExistence type="predicted"/>
<sequence length="580" mass="64752">MSDHRLQDVHIRPEDLGEASASSIFGMGTIDSISSVLTQSALDALCEKYHILDNFHPELPAPNSRIRYSPVGEIGLYSRFFDFANYRIPLSQFFVNILTYFYINPSQLSVIGAAKVSHFKILCHVHGFEPSIGISRYYTLDEGCNPTYWDDEDRELDLFAFIYYADPTKVRIGERQVGEGEENQEGKNQEDVVQDEDIDIEDDVDVAAPNPNLSEEDHVVYGSSLPPKRLRGDHNVSGSGRASIDGKSLAAIQELLEQSTLNVVANVMAATTVPFRFVVSSDFTPASNDNVVDDEVTSVVRSAASVFVVLMAATVTTLMADVSLLVPRTDPKLVAAQVHAYVFASPTSPLVARADIAGPSHIVHSEHSSGSFFVSQDMDPRTFKQIYIPKWDVVNDSRLEDPDVCRSFNNHLAPPGFFSQLWSMDYDRLLAKFNVGAAHQSCFNAEIRMRLEHELRGRHREAEAAKAIRLRAEASNFKAIQRSLQDEVQALKEHNAIQEREKIGLDVKVADLVTESQACEPGLRNEVSGYKLFKERVEAMQDEQIKALSDRVAGMDADLIDLALHMDEEFYPRFLTTISE</sequence>
<reference evidence="1" key="2">
    <citation type="submission" date="2022-01" db="EMBL/GenBank/DDBJ databases">
        <authorList>
            <person name="Yamashiro T."/>
            <person name="Shiraishi A."/>
            <person name="Satake H."/>
            <person name="Nakayama K."/>
        </authorList>
    </citation>
    <scope>NUCLEOTIDE SEQUENCE</scope>
</reference>
<keyword evidence="2" id="KW-1185">Reference proteome</keyword>
<organism evidence="1 2">
    <name type="scientific">Tanacetum coccineum</name>
    <dbReference type="NCBI Taxonomy" id="301880"/>
    <lineage>
        <taxon>Eukaryota</taxon>
        <taxon>Viridiplantae</taxon>
        <taxon>Streptophyta</taxon>
        <taxon>Embryophyta</taxon>
        <taxon>Tracheophyta</taxon>
        <taxon>Spermatophyta</taxon>
        <taxon>Magnoliopsida</taxon>
        <taxon>eudicotyledons</taxon>
        <taxon>Gunneridae</taxon>
        <taxon>Pentapetalae</taxon>
        <taxon>asterids</taxon>
        <taxon>campanulids</taxon>
        <taxon>Asterales</taxon>
        <taxon>Asteraceae</taxon>
        <taxon>Asteroideae</taxon>
        <taxon>Anthemideae</taxon>
        <taxon>Anthemidinae</taxon>
        <taxon>Tanacetum</taxon>
    </lineage>
</organism>
<comment type="caution">
    <text evidence="1">The sequence shown here is derived from an EMBL/GenBank/DDBJ whole genome shotgun (WGS) entry which is preliminary data.</text>
</comment>
<dbReference type="Proteomes" id="UP001151760">
    <property type="component" value="Unassembled WGS sequence"/>
</dbReference>
<accession>A0ABQ5JA95</accession>
<evidence type="ECO:0000313" key="2">
    <source>
        <dbReference type="Proteomes" id="UP001151760"/>
    </source>
</evidence>